<organism evidence="1 2">
    <name type="scientific">Nitratireductor mangrovi</name>
    <dbReference type="NCBI Taxonomy" id="2599600"/>
    <lineage>
        <taxon>Bacteria</taxon>
        <taxon>Pseudomonadati</taxon>
        <taxon>Pseudomonadota</taxon>
        <taxon>Alphaproteobacteria</taxon>
        <taxon>Hyphomicrobiales</taxon>
        <taxon>Phyllobacteriaceae</taxon>
        <taxon>Nitratireductor</taxon>
    </lineage>
</organism>
<dbReference type="RefSeq" id="WP_146301259.1">
    <property type="nucleotide sequence ID" value="NZ_CP042301.2"/>
</dbReference>
<gene>
    <name evidence="1" type="ORF">FQ775_20875</name>
</gene>
<dbReference type="Proteomes" id="UP000321389">
    <property type="component" value="Chromosome"/>
</dbReference>
<dbReference type="OrthoDB" id="7360312at2"/>
<sequence>MSKYYVNKFLFQVDRNPEFLKRYADDPKNFVATWEQSIGPRLNEVETSTVHSFTEAERKALVEHDFVALFEMGAHFFLNLTLFIGIYDEPYMKENGPLAFQREFAKRLQHWSGKDYPTVET</sequence>
<dbReference type="EMBL" id="CP042301">
    <property type="protein sequence ID" value="QDZ02624.1"/>
    <property type="molecule type" value="Genomic_DNA"/>
</dbReference>
<dbReference type="KEGG" id="niy:FQ775_20875"/>
<proteinExistence type="predicted"/>
<protein>
    <recommendedName>
        <fullName evidence="3">Extradiol ring-cleavage dioxygenase LigAB LigA subunit domain-containing protein</fullName>
    </recommendedName>
</protein>
<evidence type="ECO:0008006" key="3">
    <source>
        <dbReference type="Google" id="ProtNLM"/>
    </source>
</evidence>
<evidence type="ECO:0000313" key="1">
    <source>
        <dbReference type="EMBL" id="QDZ02624.1"/>
    </source>
</evidence>
<name>A0A5B8L3Z7_9HYPH</name>
<accession>A0A5B8L3Z7</accession>
<keyword evidence="2" id="KW-1185">Reference proteome</keyword>
<dbReference type="AlphaFoldDB" id="A0A5B8L3Z7"/>
<reference evidence="1" key="1">
    <citation type="submission" date="2020-04" db="EMBL/GenBank/DDBJ databases">
        <title>Nitratireductor sp. nov. isolated from mangrove soil.</title>
        <authorList>
            <person name="Ye Y."/>
        </authorList>
    </citation>
    <scope>NUCLEOTIDE SEQUENCE</scope>
    <source>
        <strain evidence="1">SY7</strain>
    </source>
</reference>
<evidence type="ECO:0000313" key="2">
    <source>
        <dbReference type="Proteomes" id="UP000321389"/>
    </source>
</evidence>